<feature type="binding site" evidence="3">
    <location>
        <position position="333"/>
    </location>
    <ligand>
        <name>substrate</name>
    </ligand>
</feature>
<evidence type="ECO:0000259" key="4">
    <source>
        <dbReference type="SMART" id="SM01005"/>
    </source>
</evidence>
<dbReference type="PANTHER" id="PTHR30511">
    <property type="entry name" value="ALANINE RACEMASE"/>
    <property type="match status" value="1"/>
</dbReference>
<feature type="binding site" evidence="3">
    <location>
        <position position="153"/>
    </location>
    <ligand>
        <name>substrate</name>
    </ligand>
</feature>
<reference evidence="5" key="1">
    <citation type="submission" date="2021-01" db="EMBL/GenBank/DDBJ databases">
        <authorList>
            <consortium name="Genoscope - CEA"/>
            <person name="William W."/>
        </authorList>
    </citation>
    <scope>NUCLEOTIDE SEQUENCE</scope>
</reference>
<accession>A0A8S1Q4A0</accession>
<protein>
    <recommendedName>
        <fullName evidence="4">Alanine racemase C-terminal domain-containing protein</fullName>
    </recommendedName>
</protein>
<dbReference type="InterPro" id="IPR000821">
    <property type="entry name" value="Ala_racemase"/>
</dbReference>
<evidence type="ECO:0000256" key="3">
    <source>
        <dbReference type="PIRSR" id="PIRSR600821-52"/>
    </source>
</evidence>
<sequence>MDQNYVAPDACVIEMDPEVYIHNIKELRVSTGDKVKICAVMKADAYGHGIEVMMDPVVRSGVEYISAIDNCEFRIMNKWFKEHNINHVRLLRIAPATKEELTESIINQWDVEEVVGSLEQAQYYSKIINELSQKLGREIIVKIHLNIETAMGRMGFRKVSDVKLTQEVTNLKVVGIMTHLAREYEAPPNDEIATRAQVDLFIDFISQLTLESNVIKHVANSAALVKKKYTQFDMVRAGSIAYGEDKDQFQDPRGVIKPIFHKWRTSVVIILRDVPPNSPIGYNGIQRTRSDKDSTTATIRVGYDYGFPQYGCLNKHFVLIRGKRFPIIGKTSMNMLVIDITDQDLDNQIQLGDEVVIVGKQGKEYISWDEFSDKQKKGITEQYLEIANQCPKIIVQSE</sequence>
<dbReference type="NCBIfam" id="TIGR00492">
    <property type="entry name" value="alr"/>
    <property type="match status" value="1"/>
</dbReference>
<dbReference type="InterPro" id="IPR020622">
    <property type="entry name" value="Ala_racemase_pyridoxalP-BS"/>
</dbReference>
<evidence type="ECO:0000256" key="2">
    <source>
        <dbReference type="PIRSR" id="PIRSR600821-50"/>
    </source>
</evidence>
<dbReference type="Pfam" id="PF01168">
    <property type="entry name" value="Ala_racemase_N"/>
    <property type="match status" value="1"/>
</dbReference>
<dbReference type="GO" id="GO:0030170">
    <property type="term" value="F:pyridoxal phosphate binding"/>
    <property type="evidence" value="ECO:0007669"/>
    <property type="project" value="TreeGrafter"/>
</dbReference>
<dbReference type="SMART" id="SM01005">
    <property type="entry name" value="Ala_racemase_C"/>
    <property type="match status" value="1"/>
</dbReference>
<dbReference type="GO" id="GO:0008784">
    <property type="term" value="F:alanine racemase activity"/>
    <property type="evidence" value="ECO:0007669"/>
    <property type="project" value="InterPro"/>
</dbReference>
<keyword evidence="2" id="KW-0663">Pyridoxal phosphate</keyword>
<dbReference type="InterPro" id="IPR011079">
    <property type="entry name" value="Ala_racemase_C"/>
</dbReference>
<evidence type="ECO:0000256" key="1">
    <source>
        <dbReference type="ARBA" id="ARBA00001933"/>
    </source>
</evidence>
<dbReference type="EMBL" id="CAJJDN010000093">
    <property type="protein sequence ID" value="CAD8109510.1"/>
    <property type="molecule type" value="Genomic_DNA"/>
</dbReference>
<keyword evidence="6" id="KW-1185">Reference proteome</keyword>
<dbReference type="GO" id="GO:0030632">
    <property type="term" value="P:D-alanine biosynthetic process"/>
    <property type="evidence" value="ECO:0007669"/>
    <property type="project" value="TreeGrafter"/>
</dbReference>
<feature type="domain" description="Alanine racemase C-terminal" evidence="4">
    <location>
        <begin position="265"/>
        <end position="379"/>
    </location>
</feature>
<organism evidence="5 6">
    <name type="scientific">Paramecium sonneborni</name>
    <dbReference type="NCBI Taxonomy" id="65129"/>
    <lineage>
        <taxon>Eukaryota</taxon>
        <taxon>Sar</taxon>
        <taxon>Alveolata</taxon>
        <taxon>Ciliophora</taxon>
        <taxon>Intramacronucleata</taxon>
        <taxon>Oligohymenophorea</taxon>
        <taxon>Peniculida</taxon>
        <taxon>Parameciidae</taxon>
        <taxon>Paramecium</taxon>
    </lineage>
</organism>
<evidence type="ECO:0000313" key="6">
    <source>
        <dbReference type="Proteomes" id="UP000692954"/>
    </source>
</evidence>
<dbReference type="InterPro" id="IPR001608">
    <property type="entry name" value="Ala_racemase_N"/>
</dbReference>
<dbReference type="OrthoDB" id="186866at2759"/>
<evidence type="ECO:0000313" key="5">
    <source>
        <dbReference type="EMBL" id="CAD8109510.1"/>
    </source>
</evidence>
<comment type="caution">
    <text evidence="5">The sequence shown here is derived from an EMBL/GenBank/DDBJ whole genome shotgun (WGS) entry which is preliminary data.</text>
</comment>
<dbReference type="PANTHER" id="PTHR30511:SF0">
    <property type="entry name" value="ALANINE RACEMASE, CATABOLIC-RELATED"/>
    <property type="match status" value="1"/>
</dbReference>
<dbReference type="PROSITE" id="PS00395">
    <property type="entry name" value="ALANINE_RACEMASE"/>
    <property type="match status" value="1"/>
</dbReference>
<name>A0A8S1Q4A0_9CILI</name>
<dbReference type="Pfam" id="PF00842">
    <property type="entry name" value="Ala_racemase_C"/>
    <property type="match status" value="1"/>
</dbReference>
<dbReference type="AlphaFoldDB" id="A0A8S1Q4A0"/>
<feature type="modified residue" description="N6-(pyridoxal phosphate)lysine" evidence="2">
    <location>
        <position position="42"/>
    </location>
</feature>
<gene>
    <name evidence="5" type="ORF">PSON_ATCC_30995.1.T0930215</name>
</gene>
<dbReference type="GO" id="GO:0005829">
    <property type="term" value="C:cytosol"/>
    <property type="evidence" value="ECO:0007669"/>
    <property type="project" value="TreeGrafter"/>
</dbReference>
<comment type="cofactor">
    <cofactor evidence="1 2">
        <name>pyridoxal 5'-phosphate</name>
        <dbReference type="ChEBI" id="CHEBI:597326"/>
    </cofactor>
</comment>
<dbReference type="Proteomes" id="UP000692954">
    <property type="component" value="Unassembled WGS sequence"/>
</dbReference>
<proteinExistence type="predicted"/>